<accession>A0A8S5QVZ8</accession>
<name>A0A8S5QVZ8_9CAUD</name>
<protein>
    <submittedName>
        <fullName evidence="1">Uncharacterized protein</fullName>
    </submittedName>
</protein>
<organism evidence="1">
    <name type="scientific">Siphoviridae sp. ct2hZ16</name>
    <dbReference type="NCBI Taxonomy" id="2826276"/>
    <lineage>
        <taxon>Viruses</taxon>
        <taxon>Duplodnaviria</taxon>
        <taxon>Heunggongvirae</taxon>
        <taxon>Uroviricota</taxon>
        <taxon>Caudoviricetes</taxon>
    </lineage>
</organism>
<dbReference type="EMBL" id="BK015739">
    <property type="protein sequence ID" value="DAE22820.1"/>
    <property type="molecule type" value="Genomic_DNA"/>
</dbReference>
<evidence type="ECO:0000313" key="1">
    <source>
        <dbReference type="EMBL" id="DAE22820.1"/>
    </source>
</evidence>
<reference evidence="1" key="1">
    <citation type="journal article" date="2021" name="Proc. Natl. Acad. Sci. U.S.A.">
        <title>A Catalog of Tens of Thousands of Viruses from Human Metagenomes Reveals Hidden Associations with Chronic Diseases.</title>
        <authorList>
            <person name="Tisza M.J."/>
            <person name="Buck C.B."/>
        </authorList>
    </citation>
    <scope>NUCLEOTIDE SEQUENCE</scope>
    <source>
        <strain evidence="1">Ct2hZ16</strain>
    </source>
</reference>
<proteinExistence type="predicted"/>
<sequence length="97" mass="11070">MTYNDYLTACLSFAKDTAKWAALDHQFYTTSGCYWEESCDNNNGGIDVAWAFHRHAAEIRNEAPQHYADAIIELVQVAIDDRWDAETMQSLVDQFSS</sequence>